<feature type="non-terminal residue" evidence="1">
    <location>
        <position position="1"/>
    </location>
</feature>
<comment type="caution">
    <text evidence="1">The sequence shown here is derived from an EMBL/GenBank/DDBJ whole genome shotgun (WGS) entry which is preliminary data.</text>
</comment>
<name>A0ACA9PUF8_9GLOM</name>
<gene>
    <name evidence="1" type="ORF">RPERSI_LOCUS11071</name>
</gene>
<protein>
    <submittedName>
        <fullName evidence="1">26607_t:CDS:1</fullName>
    </submittedName>
</protein>
<reference evidence="1" key="1">
    <citation type="submission" date="2021-06" db="EMBL/GenBank/DDBJ databases">
        <authorList>
            <person name="Kallberg Y."/>
            <person name="Tangrot J."/>
            <person name="Rosling A."/>
        </authorList>
    </citation>
    <scope>NUCLEOTIDE SEQUENCE</scope>
    <source>
        <strain evidence="1">MA461A</strain>
    </source>
</reference>
<proteinExistence type="predicted"/>
<dbReference type="Proteomes" id="UP000789920">
    <property type="component" value="Unassembled WGS sequence"/>
</dbReference>
<dbReference type="EMBL" id="CAJVQC010022477">
    <property type="protein sequence ID" value="CAG8718145.1"/>
    <property type="molecule type" value="Genomic_DNA"/>
</dbReference>
<evidence type="ECO:0000313" key="2">
    <source>
        <dbReference type="Proteomes" id="UP000789920"/>
    </source>
</evidence>
<keyword evidence="2" id="KW-1185">Reference proteome</keyword>
<sequence length="77" mass="8798">DNSNPLVWWQVQTEYSTLSLIARDYLAIQATSIALKQAFSIADLTILAIRNRLEDDSVRAILYLKSWLQKGICELDN</sequence>
<organism evidence="1 2">
    <name type="scientific">Racocetra persica</name>
    <dbReference type="NCBI Taxonomy" id="160502"/>
    <lineage>
        <taxon>Eukaryota</taxon>
        <taxon>Fungi</taxon>
        <taxon>Fungi incertae sedis</taxon>
        <taxon>Mucoromycota</taxon>
        <taxon>Glomeromycotina</taxon>
        <taxon>Glomeromycetes</taxon>
        <taxon>Diversisporales</taxon>
        <taxon>Gigasporaceae</taxon>
        <taxon>Racocetra</taxon>
    </lineage>
</organism>
<evidence type="ECO:0000313" key="1">
    <source>
        <dbReference type="EMBL" id="CAG8718145.1"/>
    </source>
</evidence>
<accession>A0ACA9PUF8</accession>